<dbReference type="Pfam" id="PF00166">
    <property type="entry name" value="Cpn10"/>
    <property type="match status" value="1"/>
</dbReference>
<dbReference type="SUPFAM" id="SSF50129">
    <property type="entry name" value="GroES-like"/>
    <property type="match status" value="1"/>
</dbReference>
<evidence type="ECO:0000256" key="2">
    <source>
        <dbReference type="ARBA" id="ARBA00023186"/>
    </source>
</evidence>
<dbReference type="Gene3D" id="2.30.33.40">
    <property type="entry name" value="GroES chaperonin"/>
    <property type="match status" value="1"/>
</dbReference>
<comment type="subcellular location">
    <subcellularLocation>
        <location evidence="3">Cytoplasm</location>
    </subcellularLocation>
</comment>
<accession>A0ABT7B6T1</accession>
<dbReference type="PANTHER" id="PTHR10772">
    <property type="entry name" value="10 KDA HEAT SHOCK PROTEIN"/>
    <property type="match status" value="1"/>
</dbReference>
<dbReference type="InterPro" id="IPR018369">
    <property type="entry name" value="Chaprnonin_Cpn10_CS"/>
</dbReference>
<dbReference type="NCBIfam" id="NF001534">
    <property type="entry name" value="PRK00364.2-5"/>
    <property type="match status" value="1"/>
</dbReference>
<protein>
    <recommendedName>
        <fullName evidence="3">Co-chaperonin GroES</fullName>
    </recommendedName>
    <alternativeName>
        <fullName evidence="3">10 kDa chaperonin</fullName>
    </alternativeName>
    <alternativeName>
        <fullName evidence="3">Chaperonin-10</fullName>
        <shortName evidence="3">Cpn10</shortName>
    </alternativeName>
</protein>
<dbReference type="Proteomes" id="UP001235849">
    <property type="component" value="Unassembled WGS sequence"/>
</dbReference>
<dbReference type="SMART" id="SM00883">
    <property type="entry name" value="Cpn10"/>
    <property type="match status" value="1"/>
</dbReference>
<evidence type="ECO:0000313" key="6">
    <source>
        <dbReference type="Proteomes" id="UP001235849"/>
    </source>
</evidence>
<dbReference type="PANTHER" id="PTHR10772:SF58">
    <property type="entry name" value="CO-CHAPERONIN GROES"/>
    <property type="match status" value="1"/>
</dbReference>
<reference evidence="5 6" key="1">
    <citation type="submission" date="2023-01" db="EMBL/GenBank/DDBJ databases">
        <title>Novel diversity within Roseofilum (Cyanobacteria; Desertifilaceae) from marine benthic mats with descriptions of four novel species.</title>
        <authorList>
            <person name="Wang Y."/>
            <person name="Berthold D.E."/>
            <person name="Hu J."/>
            <person name="Lefler F.W."/>
            <person name="Laughinghouse H.D. IV."/>
        </authorList>
    </citation>
    <scope>NUCLEOTIDE SEQUENCE [LARGE SCALE GENOMIC DNA]</scope>
    <source>
        <strain evidence="5 6">BLCC-M114</strain>
    </source>
</reference>
<evidence type="ECO:0000256" key="3">
    <source>
        <dbReference type="HAMAP-Rule" id="MF_00580"/>
    </source>
</evidence>
<dbReference type="HAMAP" id="MF_00580">
    <property type="entry name" value="CH10"/>
    <property type="match status" value="1"/>
</dbReference>
<gene>
    <name evidence="3 5" type="primary">groES</name>
    <name evidence="3" type="synonym">groS</name>
    <name evidence="5" type="ORF">PMG25_12265</name>
</gene>
<comment type="caution">
    <text evidence="5">The sequence shown here is derived from an EMBL/GenBank/DDBJ whole genome shotgun (WGS) entry which is preliminary data.</text>
</comment>
<evidence type="ECO:0000256" key="1">
    <source>
        <dbReference type="ARBA" id="ARBA00006975"/>
    </source>
</evidence>
<dbReference type="PROSITE" id="PS00681">
    <property type="entry name" value="CHAPERONINS_CPN10"/>
    <property type="match status" value="1"/>
</dbReference>
<dbReference type="NCBIfam" id="NF001527">
    <property type="entry name" value="PRK00364.1-2"/>
    <property type="match status" value="1"/>
</dbReference>
<evidence type="ECO:0000256" key="4">
    <source>
        <dbReference type="RuleBase" id="RU000535"/>
    </source>
</evidence>
<comment type="similarity">
    <text evidence="1 3 4">Belongs to the GroES chaperonin family.</text>
</comment>
<evidence type="ECO:0000313" key="5">
    <source>
        <dbReference type="EMBL" id="MDJ1174870.1"/>
    </source>
</evidence>
<name>A0ABT7B6T1_9CYAN</name>
<comment type="subunit">
    <text evidence="3">Heptamer of 7 subunits arranged in a ring. Interacts with the chaperonin GroEL.</text>
</comment>
<dbReference type="PRINTS" id="PR00297">
    <property type="entry name" value="CHAPERONIN10"/>
</dbReference>
<dbReference type="NCBIfam" id="NF001530">
    <property type="entry name" value="PRK00364.1-6"/>
    <property type="match status" value="1"/>
</dbReference>
<dbReference type="InterPro" id="IPR037124">
    <property type="entry name" value="Chaperonin_GroES_sf"/>
</dbReference>
<dbReference type="EMBL" id="JAQOSO010000071">
    <property type="protein sequence ID" value="MDJ1174870.1"/>
    <property type="molecule type" value="Genomic_DNA"/>
</dbReference>
<keyword evidence="6" id="KW-1185">Reference proteome</keyword>
<dbReference type="NCBIfam" id="NF001531">
    <property type="entry name" value="PRK00364.2-2"/>
    <property type="match status" value="1"/>
</dbReference>
<proteinExistence type="inferred from homology"/>
<dbReference type="InterPro" id="IPR020818">
    <property type="entry name" value="Chaperonin_GroES"/>
</dbReference>
<dbReference type="InterPro" id="IPR011032">
    <property type="entry name" value="GroES-like_sf"/>
</dbReference>
<dbReference type="NCBIfam" id="NF001533">
    <property type="entry name" value="PRK00364.2-4"/>
    <property type="match status" value="1"/>
</dbReference>
<dbReference type="CDD" id="cd00320">
    <property type="entry name" value="cpn10"/>
    <property type="match status" value="1"/>
</dbReference>
<sequence length="103" mass="11014">MAAVSLSVSTVKPLGDRVFVKISEAEEKTAGGIILPDNAKEKPQVGEIVQVGPGKRNDDGSRQEPEVKIGDKVLYSKYAGTDIKLGNEDYVLLSEKDILAVVS</sequence>
<keyword evidence="2 3" id="KW-0143">Chaperone</keyword>
<dbReference type="RefSeq" id="WP_283762784.1">
    <property type="nucleotide sequence ID" value="NZ_JAQOSO010000071.1"/>
</dbReference>
<comment type="function">
    <text evidence="3 4">Together with the chaperonin GroEL, plays an essential role in assisting protein folding. The GroEL-GroES system forms a nano-cage that allows encapsulation of the non-native substrate proteins and provides a physical environment optimized to promote and accelerate protein folding. GroES binds to the apical surface of the GroEL ring, thereby capping the opening of the GroEL channel.</text>
</comment>
<organism evidence="5 6">
    <name type="scientific">Roseofilum capinflatum BLCC-M114</name>
    <dbReference type="NCBI Taxonomy" id="3022440"/>
    <lineage>
        <taxon>Bacteria</taxon>
        <taxon>Bacillati</taxon>
        <taxon>Cyanobacteriota</taxon>
        <taxon>Cyanophyceae</taxon>
        <taxon>Desertifilales</taxon>
        <taxon>Desertifilaceae</taxon>
        <taxon>Roseofilum</taxon>
        <taxon>Roseofilum capinflatum</taxon>
    </lineage>
</organism>
<keyword evidence="3" id="KW-0963">Cytoplasm</keyword>